<sequence length="280" mass="30429">MSYWNCVIRARAPSLFLWGVLQAGIIHTVYKQRSHANAKDLLGALPARKEDVPATSWDHTVGGWAPALLRRHIPLSPHLLSTPPVKVTGMEWAVILVGCLTGTATLSTLGPPDNPISQRGTGRADPLVMPVSNAQPDHGSTRIWHGIDDASVVTFVTDPTGWCRSQSYCGGLLRLYFNVAFSKAQNSGTGFPSIRGTHISLTPKEVWPLVPKYQSKCRTVASSGSATTVVINNRCLFQVVYSRACVSAVWAVDIASGALSPRRANLTGILLLWRKTSHQW</sequence>
<proteinExistence type="predicted"/>
<dbReference type="AlphaFoldDB" id="A0A9P6L8J3"/>
<keyword evidence="2" id="KW-1185">Reference proteome</keyword>
<protein>
    <submittedName>
        <fullName evidence="1">Uncharacterized protein</fullName>
    </submittedName>
</protein>
<reference evidence="1" key="2">
    <citation type="submission" date="2020-11" db="EMBL/GenBank/DDBJ databases">
        <authorList>
            <consortium name="DOE Joint Genome Institute"/>
            <person name="Kuo A."/>
            <person name="Miyauchi S."/>
            <person name="Kiss E."/>
            <person name="Drula E."/>
            <person name="Kohler A."/>
            <person name="Sanchez-Garcia M."/>
            <person name="Andreopoulos B."/>
            <person name="Barry K.W."/>
            <person name="Bonito G."/>
            <person name="Buee M."/>
            <person name="Carver A."/>
            <person name="Chen C."/>
            <person name="Cichocki N."/>
            <person name="Clum A."/>
            <person name="Culley D."/>
            <person name="Crous P.W."/>
            <person name="Fauchery L."/>
            <person name="Girlanda M."/>
            <person name="Hayes R."/>
            <person name="Keri Z."/>
            <person name="Labutti K."/>
            <person name="Lipzen A."/>
            <person name="Lombard V."/>
            <person name="Magnuson J."/>
            <person name="Maillard F."/>
            <person name="Morin E."/>
            <person name="Murat C."/>
            <person name="Nolan M."/>
            <person name="Ohm R."/>
            <person name="Pangilinan J."/>
            <person name="Pereira M."/>
            <person name="Perotto S."/>
            <person name="Peter M."/>
            <person name="Riley R."/>
            <person name="Sitrit Y."/>
            <person name="Stielow B."/>
            <person name="Szollosi G."/>
            <person name="Zifcakova L."/>
            <person name="Stursova M."/>
            <person name="Spatafora J.W."/>
            <person name="Tedersoo L."/>
            <person name="Vaario L.-M."/>
            <person name="Yamada A."/>
            <person name="Yan M."/>
            <person name="Wang P."/>
            <person name="Xu J."/>
            <person name="Bruns T."/>
            <person name="Baldrian P."/>
            <person name="Vilgalys R."/>
            <person name="Henrissat B."/>
            <person name="Grigoriev I.V."/>
            <person name="Hibbett D."/>
            <person name="Nagy L.G."/>
            <person name="Martin F.M."/>
        </authorList>
    </citation>
    <scope>NUCLEOTIDE SEQUENCE</scope>
    <source>
        <strain evidence="1">UH-Tt-Lm1</strain>
    </source>
</reference>
<evidence type="ECO:0000313" key="2">
    <source>
        <dbReference type="Proteomes" id="UP000736335"/>
    </source>
</evidence>
<dbReference type="EMBL" id="WIUZ02000005">
    <property type="protein sequence ID" value="KAF9786826.1"/>
    <property type="molecule type" value="Genomic_DNA"/>
</dbReference>
<comment type="caution">
    <text evidence="1">The sequence shown here is derived from an EMBL/GenBank/DDBJ whole genome shotgun (WGS) entry which is preliminary data.</text>
</comment>
<accession>A0A9P6L8J3</accession>
<reference evidence="1" key="1">
    <citation type="journal article" date="2020" name="Nat. Commun.">
        <title>Large-scale genome sequencing of mycorrhizal fungi provides insights into the early evolution of symbiotic traits.</title>
        <authorList>
            <person name="Miyauchi S."/>
            <person name="Kiss E."/>
            <person name="Kuo A."/>
            <person name="Drula E."/>
            <person name="Kohler A."/>
            <person name="Sanchez-Garcia M."/>
            <person name="Morin E."/>
            <person name="Andreopoulos B."/>
            <person name="Barry K.W."/>
            <person name="Bonito G."/>
            <person name="Buee M."/>
            <person name="Carver A."/>
            <person name="Chen C."/>
            <person name="Cichocki N."/>
            <person name="Clum A."/>
            <person name="Culley D."/>
            <person name="Crous P.W."/>
            <person name="Fauchery L."/>
            <person name="Girlanda M."/>
            <person name="Hayes R.D."/>
            <person name="Keri Z."/>
            <person name="LaButti K."/>
            <person name="Lipzen A."/>
            <person name="Lombard V."/>
            <person name="Magnuson J."/>
            <person name="Maillard F."/>
            <person name="Murat C."/>
            <person name="Nolan M."/>
            <person name="Ohm R.A."/>
            <person name="Pangilinan J."/>
            <person name="Pereira M.F."/>
            <person name="Perotto S."/>
            <person name="Peter M."/>
            <person name="Pfister S."/>
            <person name="Riley R."/>
            <person name="Sitrit Y."/>
            <person name="Stielow J.B."/>
            <person name="Szollosi G."/>
            <person name="Zifcakova L."/>
            <person name="Stursova M."/>
            <person name="Spatafora J.W."/>
            <person name="Tedersoo L."/>
            <person name="Vaario L.M."/>
            <person name="Yamada A."/>
            <person name="Yan M."/>
            <person name="Wang P."/>
            <person name="Xu J."/>
            <person name="Bruns T."/>
            <person name="Baldrian P."/>
            <person name="Vilgalys R."/>
            <person name="Dunand C."/>
            <person name="Henrissat B."/>
            <person name="Grigoriev I.V."/>
            <person name="Hibbett D."/>
            <person name="Nagy L.G."/>
            <person name="Martin F.M."/>
        </authorList>
    </citation>
    <scope>NUCLEOTIDE SEQUENCE</scope>
    <source>
        <strain evidence="1">UH-Tt-Lm1</strain>
    </source>
</reference>
<gene>
    <name evidence="1" type="ORF">BJ322DRAFT_1019406</name>
</gene>
<organism evidence="1 2">
    <name type="scientific">Thelephora terrestris</name>
    <dbReference type="NCBI Taxonomy" id="56493"/>
    <lineage>
        <taxon>Eukaryota</taxon>
        <taxon>Fungi</taxon>
        <taxon>Dikarya</taxon>
        <taxon>Basidiomycota</taxon>
        <taxon>Agaricomycotina</taxon>
        <taxon>Agaricomycetes</taxon>
        <taxon>Thelephorales</taxon>
        <taxon>Thelephoraceae</taxon>
        <taxon>Thelephora</taxon>
    </lineage>
</organism>
<name>A0A9P6L8J3_9AGAM</name>
<dbReference type="Proteomes" id="UP000736335">
    <property type="component" value="Unassembled WGS sequence"/>
</dbReference>
<evidence type="ECO:0000313" key="1">
    <source>
        <dbReference type="EMBL" id="KAF9786826.1"/>
    </source>
</evidence>